<evidence type="ECO:0000313" key="1">
    <source>
        <dbReference type="EMBL" id="AIC92875.1"/>
    </source>
</evidence>
<dbReference type="Proteomes" id="UP000027142">
    <property type="component" value="Chromosome"/>
</dbReference>
<dbReference type="AlphaFoldDB" id="A0A060LS61"/>
<dbReference type="HOGENOM" id="CLU_185803_0_0_9"/>
<sequence>MNQHEAKQIIEQLRSGEIKEVVVTKEQFTSFREALMEQEDKKDFRGNAQHRGAVIYTYQPGWTA</sequence>
<keyword evidence="2" id="KW-1185">Reference proteome</keyword>
<dbReference type="KEGG" id="ble:BleG1_0267"/>
<dbReference type="OrthoDB" id="2455488at2"/>
<evidence type="ECO:0000313" key="2">
    <source>
        <dbReference type="Proteomes" id="UP000027142"/>
    </source>
</evidence>
<name>A0A060LS61_9BACI</name>
<dbReference type="EMBL" id="CP003923">
    <property type="protein sequence ID" value="AIC92875.1"/>
    <property type="molecule type" value="Genomic_DNA"/>
</dbReference>
<dbReference type="STRING" id="1246626.BleG1_0267"/>
<reference evidence="1 2" key="1">
    <citation type="journal article" date="2014" name="Gene">
        <title>A comparative genomic analysis of the alkalitolerant soil bacterium Bacillus lehensis G1.</title>
        <authorList>
            <person name="Noor Y.M."/>
            <person name="Samsulrizal N.H."/>
            <person name="Jema'on N.A."/>
            <person name="Low K.O."/>
            <person name="Ramli A.N."/>
            <person name="Alias N.I."/>
            <person name="Damis S.I."/>
            <person name="Fuzi S.F."/>
            <person name="Isa M.N."/>
            <person name="Murad A.M."/>
            <person name="Raih M.F."/>
            <person name="Bakar F.D."/>
            <person name="Najimudin N."/>
            <person name="Mahadi N.M."/>
            <person name="Illias R.M."/>
        </authorList>
    </citation>
    <scope>NUCLEOTIDE SEQUENCE [LARGE SCALE GENOMIC DNA]</scope>
    <source>
        <strain evidence="1 2">G1</strain>
    </source>
</reference>
<gene>
    <name evidence="1" type="ORF">BleG1_0267</name>
</gene>
<proteinExistence type="predicted"/>
<dbReference type="PATRIC" id="fig|1246626.3.peg.250"/>
<organism evidence="1 2">
    <name type="scientific">Shouchella lehensis G1</name>
    <dbReference type="NCBI Taxonomy" id="1246626"/>
    <lineage>
        <taxon>Bacteria</taxon>
        <taxon>Bacillati</taxon>
        <taxon>Bacillota</taxon>
        <taxon>Bacilli</taxon>
        <taxon>Bacillales</taxon>
        <taxon>Bacillaceae</taxon>
        <taxon>Shouchella</taxon>
    </lineage>
</organism>
<protein>
    <submittedName>
        <fullName evidence="1">Uncharacterized protein</fullName>
    </submittedName>
</protein>
<dbReference type="RefSeq" id="WP_038476255.1">
    <property type="nucleotide sequence ID" value="NZ_CP003923.1"/>
</dbReference>
<accession>A0A060LS61</accession>